<dbReference type="InterPro" id="IPR018392">
    <property type="entry name" value="LysM"/>
</dbReference>
<feature type="domain" description="FimV N-terminal" evidence="3">
    <location>
        <begin position="23"/>
        <end position="128"/>
    </location>
</feature>
<feature type="compositionally biased region" description="Acidic residues" evidence="1">
    <location>
        <begin position="636"/>
        <end position="667"/>
    </location>
</feature>
<dbReference type="Pfam" id="PF25800">
    <property type="entry name" value="FimV_N"/>
    <property type="match status" value="1"/>
</dbReference>
<evidence type="ECO:0000313" key="4">
    <source>
        <dbReference type="EMBL" id="MCZ2720356.1"/>
    </source>
</evidence>
<proteinExistence type="predicted"/>
<evidence type="ECO:0000256" key="1">
    <source>
        <dbReference type="SAM" id="MobiDB-lite"/>
    </source>
</evidence>
<name>A0ABT4JQC4_9GAMM</name>
<feature type="region of interest" description="Disordered" evidence="1">
    <location>
        <begin position="288"/>
        <end position="308"/>
    </location>
</feature>
<dbReference type="InterPro" id="IPR020012">
    <property type="entry name" value="LysM_FimV"/>
</dbReference>
<keyword evidence="2" id="KW-0472">Membrane</keyword>
<dbReference type="InterPro" id="IPR020011">
    <property type="entry name" value="FimV_C"/>
</dbReference>
<accession>A0ABT4JQC4</accession>
<dbReference type="Gene3D" id="1.20.58.2200">
    <property type="match status" value="1"/>
</dbReference>
<feature type="transmembrane region" description="Helical" evidence="2">
    <location>
        <begin position="406"/>
        <end position="426"/>
    </location>
</feature>
<comment type="caution">
    <text evidence="4">The sequence shown here is derived from an EMBL/GenBank/DDBJ whole genome shotgun (WGS) entry which is preliminary data.</text>
</comment>
<dbReference type="InterPro" id="IPR057840">
    <property type="entry name" value="FimV_N"/>
</dbReference>
<reference evidence="4" key="1">
    <citation type="submission" date="2022-12" db="EMBL/GenBank/DDBJ databases">
        <title>Marinomonas 15G1-11 sp. nov, isolated from marine algae.</title>
        <authorList>
            <person name="Butt M."/>
            <person name="Choi D.G."/>
            <person name="Kim J.M."/>
            <person name="Lee J.K."/>
            <person name="Baek J.H."/>
            <person name="Jeon C.O."/>
        </authorList>
    </citation>
    <scope>NUCLEOTIDE SEQUENCE</scope>
    <source>
        <strain evidence="4">15G1-11</strain>
    </source>
</reference>
<dbReference type="Proteomes" id="UP001149719">
    <property type="component" value="Unassembled WGS sequence"/>
</dbReference>
<dbReference type="NCBIfam" id="TIGR03505">
    <property type="entry name" value="FimV_core"/>
    <property type="match status" value="1"/>
</dbReference>
<keyword evidence="2" id="KW-1133">Transmembrane helix</keyword>
<gene>
    <name evidence="4" type="ORF">O1D97_01530</name>
</gene>
<keyword evidence="5" id="KW-1185">Reference proteome</keyword>
<protein>
    <submittedName>
        <fullName evidence="4">Pilus assembly protein FimV</fullName>
    </submittedName>
</protein>
<feature type="compositionally biased region" description="Low complexity" evidence="1">
    <location>
        <begin position="288"/>
        <end position="304"/>
    </location>
</feature>
<feature type="region of interest" description="Disordered" evidence="1">
    <location>
        <begin position="636"/>
        <end position="672"/>
    </location>
</feature>
<dbReference type="InterPro" id="IPR036779">
    <property type="entry name" value="LysM_dom_sf"/>
</dbReference>
<dbReference type="RefSeq" id="WP_269122181.1">
    <property type="nucleotide sequence ID" value="NZ_JAPUBN010000006.1"/>
</dbReference>
<organism evidence="4 5">
    <name type="scientific">Marinomonas phaeophyticola</name>
    <dbReference type="NCBI Taxonomy" id="3004091"/>
    <lineage>
        <taxon>Bacteria</taxon>
        <taxon>Pseudomonadati</taxon>
        <taxon>Pseudomonadota</taxon>
        <taxon>Gammaproteobacteria</taxon>
        <taxon>Oceanospirillales</taxon>
        <taxon>Oceanospirillaceae</taxon>
        <taxon>Marinomonas</taxon>
    </lineage>
</organism>
<dbReference type="EMBL" id="JAPUBN010000006">
    <property type="protein sequence ID" value="MCZ2720356.1"/>
    <property type="molecule type" value="Genomic_DNA"/>
</dbReference>
<evidence type="ECO:0000259" key="3">
    <source>
        <dbReference type="Pfam" id="PF25800"/>
    </source>
</evidence>
<sequence>MLKKTLISLAVSGYLFGSSAFALELGELSLKSSRSEPFRAEVILTDTANLTAKDVSIRLGSESEFQLAGITPVRALSQLQFQVINRDSKLVVDIRSTSPVNADELHFVLAARWPSGQVVREYQTPLDSSALIEKSGEGVVQSTNISPSATPSSLEQLNLPTQGNLKVQKGNTLWGIADKNKTSNDLTIYQTMMAIQALNEDAFYANNINLLKEGAILRLPTQEQIAVFNKLASKAEFERQHSAWEALKRAGKVPKNLDKAQLNTQANSNSQTKANANSGDKLSLASASSLLPEDSSNSNENVSEAVKNLEGKLSESKELLDKEKREKGELEGKLKELSDQQATLEELINLKDAQLAELQQQMISAQQIMQEQKNTVDQLLEADQLRREAEMIEENSIVNQIFKNPIIMSAVAAVMMLLGVLIGFLLRRRGSEKHEPLESLDKEFDLSSSGLTTAAVAGSVAVSTTALADDIEEEVAPVSESFLPVEEEIEEEDPFAFDFDTPDELDDLDLELADAEEVVDEFDFDDNNSDLLDDEIEVENSTLLDEAMDDLEDDFSELDMMAESDIPTIEDSQESIDEVDNSEEESFVSNLLDDSGLDEDFEGVSTDVENEVENELEASPIESAFEEALTDISSEFDDEEDLEVPEFGENEALEGAEESDEEEEFDFFDASGDEVATKLDLARAYMDMGDEEGARVILDEVAEAGNETQIAEAQNMLERMSPSE</sequence>
<evidence type="ECO:0000256" key="2">
    <source>
        <dbReference type="SAM" id="Phobius"/>
    </source>
</evidence>
<dbReference type="InterPro" id="IPR038440">
    <property type="entry name" value="FimV_C_sf"/>
</dbReference>
<evidence type="ECO:0000313" key="5">
    <source>
        <dbReference type="Proteomes" id="UP001149719"/>
    </source>
</evidence>
<dbReference type="Gene3D" id="3.10.350.10">
    <property type="entry name" value="LysM domain"/>
    <property type="match status" value="1"/>
</dbReference>
<keyword evidence="2" id="KW-0812">Transmembrane</keyword>
<dbReference type="CDD" id="cd00118">
    <property type="entry name" value="LysM"/>
    <property type="match status" value="1"/>
</dbReference>
<dbReference type="NCBIfam" id="TIGR03504">
    <property type="entry name" value="FimV_Cterm"/>
    <property type="match status" value="1"/>
</dbReference>